<proteinExistence type="predicted"/>
<comment type="caution">
    <text evidence="2">The sequence shown here is derived from an EMBL/GenBank/DDBJ whole genome shotgun (WGS) entry which is preliminary data.</text>
</comment>
<feature type="coiled-coil region" evidence="1">
    <location>
        <begin position="32"/>
        <end position="105"/>
    </location>
</feature>
<organism evidence="2 3">
    <name type="scientific">Leptospira bandrabouensis</name>
    <dbReference type="NCBI Taxonomy" id="2484903"/>
    <lineage>
        <taxon>Bacteria</taxon>
        <taxon>Pseudomonadati</taxon>
        <taxon>Spirochaetota</taxon>
        <taxon>Spirochaetia</taxon>
        <taxon>Leptospirales</taxon>
        <taxon>Leptospiraceae</taxon>
        <taxon>Leptospira</taxon>
    </lineage>
</organism>
<sequence>MEIFNGIELKDWFALFNLLTPIFFWVAKRYIQDVVTEVKKDIEKAIEDLEEKLSEDQIKINDKVNEIERRVLIIETNYTNKNESIERIETNIEKLFDKIEELKNEIYRNNR</sequence>
<keyword evidence="1" id="KW-0175">Coiled coil</keyword>
<name>A0A6H3NQX5_9LEPT</name>
<dbReference type="AlphaFoldDB" id="A0A6H3NQX5"/>
<protein>
    <submittedName>
        <fullName evidence="2">Uncharacterized protein</fullName>
    </submittedName>
</protein>
<dbReference type="RefSeq" id="WP_135743247.1">
    <property type="nucleotide sequence ID" value="NZ_RQHT01000001.1"/>
</dbReference>
<evidence type="ECO:0000256" key="1">
    <source>
        <dbReference type="SAM" id="Coils"/>
    </source>
</evidence>
<accession>A0A6H3NQX5</accession>
<dbReference type="Proteomes" id="UP000297649">
    <property type="component" value="Unassembled WGS sequence"/>
</dbReference>
<keyword evidence="3" id="KW-1185">Reference proteome</keyword>
<gene>
    <name evidence="2" type="ORF">EHR08_13350</name>
</gene>
<evidence type="ECO:0000313" key="3">
    <source>
        <dbReference type="Proteomes" id="UP000297649"/>
    </source>
</evidence>
<evidence type="ECO:0000313" key="2">
    <source>
        <dbReference type="EMBL" id="TGN12362.1"/>
    </source>
</evidence>
<dbReference type="EMBL" id="RQHU01000019">
    <property type="protein sequence ID" value="TGN12362.1"/>
    <property type="molecule type" value="Genomic_DNA"/>
</dbReference>
<reference evidence="2" key="1">
    <citation type="journal article" date="2019" name="PLoS Negl. Trop. Dis.">
        <title>Revisiting the worldwide diversity of Leptospira species in the environment.</title>
        <authorList>
            <person name="Vincent A.T."/>
            <person name="Schiettekatte O."/>
            <person name="Bourhy P."/>
            <person name="Veyrier F.J."/>
            <person name="Picardeau M."/>
        </authorList>
    </citation>
    <scope>NUCLEOTIDE SEQUENCE [LARGE SCALE GENOMIC DNA]</scope>
    <source>
        <strain evidence="2">201601109</strain>
    </source>
</reference>